<dbReference type="FunCoup" id="W3XEH4">
    <property type="interactions" value="31"/>
</dbReference>
<feature type="domain" description="Ketopantoate reductase N-terminal" evidence="5">
    <location>
        <begin position="7"/>
        <end position="164"/>
    </location>
</feature>
<dbReference type="OrthoDB" id="3609at2759"/>
<feature type="domain" description="Ketopantoate reductase C-terminal" evidence="6">
    <location>
        <begin position="200"/>
        <end position="321"/>
    </location>
</feature>
<dbReference type="GO" id="GO:0005737">
    <property type="term" value="C:cytoplasm"/>
    <property type="evidence" value="ECO:0007669"/>
    <property type="project" value="TreeGrafter"/>
</dbReference>
<dbReference type="InterPro" id="IPR013332">
    <property type="entry name" value="KPR_N"/>
</dbReference>
<sequence>MEHQANILLIGGGALGAMAALNMETGSRAVVTAVLRSNFAVVNKKGYEFKSCDHGDIPSWRPTTVLHSIPRLGPGDTPYDFVVITTKNIMDCSPNIVSEIDKCVSPGFTVIVLIQNGLNIEQPYFEKFPTNIVLSGISMIGAQEICPGVIEHTSTDDLSIGAFHNQQLDANREMEAARQFVAIYAASGRASCNYTANTNWHRWRKLVYNVSFNALSAITDLDTGALRLSSHHARILISSAMTEIAAAAKASGHELSVDIVETMIDTDPIEDRFVPSMLQDVRKNRLIEFEYILGEPLREGQRHGVAMPIVTTLYTLCAAIQWRMKQSHAGTQ</sequence>
<evidence type="ECO:0000313" key="7">
    <source>
        <dbReference type="EMBL" id="ETS83596.1"/>
    </source>
</evidence>
<accession>W3XEH4</accession>
<dbReference type="InParanoid" id="W3XEH4"/>
<keyword evidence="3 4" id="KW-0560">Oxidoreductase</keyword>
<dbReference type="KEGG" id="pfy:PFICI_05472"/>
<dbReference type="Pfam" id="PF08546">
    <property type="entry name" value="ApbA_C"/>
    <property type="match status" value="1"/>
</dbReference>
<name>W3XEH4_PESFW</name>
<comment type="function">
    <text evidence="4">Catalyzes the NADPH-dependent reduction of ketopantoate into pantoic acid.</text>
</comment>
<dbReference type="PANTHER" id="PTHR21708">
    <property type="entry name" value="PROBABLE 2-DEHYDROPANTOATE 2-REDUCTASE"/>
    <property type="match status" value="1"/>
</dbReference>
<dbReference type="EC" id="1.1.1.169" evidence="4"/>
<comment type="similarity">
    <text evidence="1 4">Belongs to the ketopantoate reductase family.</text>
</comment>
<evidence type="ECO:0000256" key="2">
    <source>
        <dbReference type="ARBA" id="ARBA00022857"/>
    </source>
</evidence>
<evidence type="ECO:0000256" key="1">
    <source>
        <dbReference type="ARBA" id="ARBA00007870"/>
    </source>
</evidence>
<dbReference type="eggNOG" id="ENOG502QWBM">
    <property type="taxonomic scope" value="Eukaryota"/>
</dbReference>
<dbReference type="Proteomes" id="UP000030651">
    <property type="component" value="Unassembled WGS sequence"/>
</dbReference>
<dbReference type="Gene3D" id="1.10.1040.10">
    <property type="entry name" value="N-(1-d-carboxylethyl)-l-norvaline Dehydrogenase, domain 2"/>
    <property type="match status" value="1"/>
</dbReference>
<dbReference type="InterPro" id="IPR008927">
    <property type="entry name" value="6-PGluconate_DH-like_C_sf"/>
</dbReference>
<proteinExistence type="inferred from homology"/>
<dbReference type="InterPro" id="IPR013328">
    <property type="entry name" value="6PGD_dom2"/>
</dbReference>
<keyword evidence="8" id="KW-1185">Reference proteome</keyword>
<dbReference type="OMA" id="ANTNWHR"/>
<dbReference type="GO" id="GO:0015940">
    <property type="term" value="P:pantothenate biosynthetic process"/>
    <property type="evidence" value="ECO:0007669"/>
    <property type="project" value="InterPro"/>
</dbReference>
<dbReference type="InterPro" id="IPR051402">
    <property type="entry name" value="KPR-Related"/>
</dbReference>
<dbReference type="Pfam" id="PF02558">
    <property type="entry name" value="ApbA"/>
    <property type="match status" value="1"/>
</dbReference>
<evidence type="ECO:0000256" key="4">
    <source>
        <dbReference type="RuleBase" id="RU362068"/>
    </source>
</evidence>
<dbReference type="InterPro" id="IPR013752">
    <property type="entry name" value="KPA_reductase"/>
</dbReference>
<evidence type="ECO:0000259" key="5">
    <source>
        <dbReference type="Pfam" id="PF02558"/>
    </source>
</evidence>
<organism evidence="7 8">
    <name type="scientific">Pestalotiopsis fici (strain W106-1 / CGMCC3.15140)</name>
    <dbReference type="NCBI Taxonomy" id="1229662"/>
    <lineage>
        <taxon>Eukaryota</taxon>
        <taxon>Fungi</taxon>
        <taxon>Dikarya</taxon>
        <taxon>Ascomycota</taxon>
        <taxon>Pezizomycotina</taxon>
        <taxon>Sordariomycetes</taxon>
        <taxon>Xylariomycetidae</taxon>
        <taxon>Amphisphaeriales</taxon>
        <taxon>Sporocadaceae</taxon>
        <taxon>Pestalotiopsis</taxon>
    </lineage>
</organism>
<comment type="catalytic activity">
    <reaction evidence="4">
        <text>(R)-pantoate + NADP(+) = 2-dehydropantoate + NADPH + H(+)</text>
        <dbReference type="Rhea" id="RHEA:16233"/>
        <dbReference type="ChEBI" id="CHEBI:11561"/>
        <dbReference type="ChEBI" id="CHEBI:15378"/>
        <dbReference type="ChEBI" id="CHEBI:15980"/>
        <dbReference type="ChEBI" id="CHEBI:57783"/>
        <dbReference type="ChEBI" id="CHEBI:58349"/>
        <dbReference type="EC" id="1.1.1.169"/>
    </reaction>
</comment>
<reference evidence="8" key="1">
    <citation type="journal article" date="2015" name="BMC Genomics">
        <title>Genomic and transcriptomic analysis of the endophytic fungus Pestalotiopsis fici reveals its lifestyle and high potential for synthesis of natural products.</title>
        <authorList>
            <person name="Wang X."/>
            <person name="Zhang X."/>
            <person name="Liu L."/>
            <person name="Xiang M."/>
            <person name="Wang W."/>
            <person name="Sun X."/>
            <person name="Che Y."/>
            <person name="Guo L."/>
            <person name="Liu G."/>
            <person name="Guo L."/>
            <person name="Wang C."/>
            <person name="Yin W.B."/>
            <person name="Stadler M."/>
            <person name="Zhang X."/>
            <person name="Liu X."/>
        </authorList>
    </citation>
    <scope>NUCLEOTIDE SEQUENCE [LARGE SCALE GENOMIC DNA]</scope>
    <source>
        <strain evidence="8">W106-1 / CGMCC3.15140</strain>
    </source>
</reference>
<dbReference type="PANTHER" id="PTHR21708:SF30">
    <property type="entry name" value="2-DEHYDROPANTOATE 2-REDUCTASE-RELATED"/>
    <property type="match status" value="1"/>
</dbReference>
<dbReference type="GeneID" id="19270485"/>
<dbReference type="RefSeq" id="XP_007832244.1">
    <property type="nucleotide sequence ID" value="XM_007834053.1"/>
</dbReference>
<dbReference type="EMBL" id="KI912111">
    <property type="protein sequence ID" value="ETS83596.1"/>
    <property type="molecule type" value="Genomic_DNA"/>
</dbReference>
<evidence type="ECO:0000256" key="3">
    <source>
        <dbReference type="ARBA" id="ARBA00023002"/>
    </source>
</evidence>
<evidence type="ECO:0000259" key="6">
    <source>
        <dbReference type="Pfam" id="PF08546"/>
    </source>
</evidence>
<dbReference type="SUPFAM" id="SSF48179">
    <property type="entry name" value="6-phosphogluconate dehydrogenase C-terminal domain-like"/>
    <property type="match status" value="1"/>
</dbReference>
<gene>
    <name evidence="7" type="ORF">PFICI_05472</name>
</gene>
<dbReference type="InterPro" id="IPR003710">
    <property type="entry name" value="ApbA"/>
</dbReference>
<protein>
    <recommendedName>
        <fullName evidence="4">2-dehydropantoate 2-reductase</fullName>
        <ecNumber evidence="4">1.1.1.169</ecNumber>
    </recommendedName>
    <alternativeName>
        <fullName evidence="4">Ketopantoate reductase</fullName>
    </alternativeName>
</protein>
<dbReference type="FunFam" id="1.10.1040.10:FF:000017">
    <property type="entry name" value="2-dehydropantoate 2-reductase"/>
    <property type="match status" value="1"/>
</dbReference>
<dbReference type="AlphaFoldDB" id="W3XEH4"/>
<evidence type="ECO:0000313" key="8">
    <source>
        <dbReference type="Proteomes" id="UP000030651"/>
    </source>
</evidence>
<dbReference type="GO" id="GO:0008677">
    <property type="term" value="F:2-dehydropantoate 2-reductase activity"/>
    <property type="evidence" value="ECO:0007669"/>
    <property type="project" value="UniProtKB-EC"/>
</dbReference>
<dbReference type="NCBIfam" id="TIGR00745">
    <property type="entry name" value="apbA_panE"/>
    <property type="match status" value="1"/>
</dbReference>
<dbReference type="Gene3D" id="3.40.50.720">
    <property type="entry name" value="NAD(P)-binding Rossmann-like Domain"/>
    <property type="match status" value="1"/>
</dbReference>
<dbReference type="HOGENOM" id="CLU_031468_2_1_1"/>
<keyword evidence="2 4" id="KW-0521">NADP</keyword>